<evidence type="ECO:0000313" key="11">
    <source>
        <dbReference type="Proteomes" id="UP000320948"/>
    </source>
</evidence>
<comment type="caution">
    <text evidence="10">The sequence shown here is derived from an EMBL/GenBank/DDBJ whole genome shotgun (WGS) entry which is preliminary data.</text>
</comment>
<name>A0A6N4RC13_BLAVI</name>
<dbReference type="GO" id="GO:0006281">
    <property type="term" value="P:DNA repair"/>
    <property type="evidence" value="ECO:0007669"/>
    <property type="project" value="UniProtKB-KW"/>
</dbReference>
<keyword evidence="10" id="KW-0548">Nucleotidyltransferase</keyword>
<dbReference type="PANTHER" id="PTHR33516:SF2">
    <property type="entry name" value="LEXA REPRESSOR-RELATED"/>
    <property type="match status" value="1"/>
</dbReference>
<dbReference type="GO" id="GO:0009432">
    <property type="term" value="P:SOS response"/>
    <property type="evidence" value="ECO:0007669"/>
    <property type="project" value="UniProtKB-KW"/>
</dbReference>
<keyword evidence="4 7" id="KW-0068">Autocatalytic cleavage</keyword>
<dbReference type="Proteomes" id="UP000320948">
    <property type="component" value="Unassembled WGS sequence"/>
</dbReference>
<sequence>MTRGGKRIGAGRPKGTGKFGEPTVPVRVPVSLVGDVAEFVDLKGRGLPLYSSMVRAGMPTMADDHSDERLDLHKYVVHHPDSTFFVRVQGDSMINASIHEGDILVVDRSVEPRENSIVIAVLDGDLTVKRLRRKNGQVELVPENDRYPVIKVGPEQSFRIWGTVTTVVHRV</sequence>
<reference evidence="10 11" key="1">
    <citation type="journal article" date="2017" name="Nat. Commun.">
        <title>In situ click chemistry generation of cyclooxygenase-2 inhibitors.</title>
        <authorList>
            <person name="Bhardwaj A."/>
            <person name="Kaur J."/>
            <person name="Wuest M."/>
            <person name="Wuest F."/>
        </authorList>
    </citation>
    <scope>NUCLEOTIDE SEQUENCE [LARGE SCALE GENOMIC DNA]</scope>
    <source>
        <strain evidence="10">S2_018_000_R2_106</strain>
    </source>
</reference>
<dbReference type="Pfam" id="PF00717">
    <property type="entry name" value="Peptidase_S24"/>
    <property type="match status" value="1"/>
</dbReference>
<dbReference type="Gene3D" id="2.10.109.10">
    <property type="entry name" value="Umud Fragment, subunit A"/>
    <property type="match status" value="1"/>
</dbReference>
<dbReference type="EMBL" id="VAFM01000002">
    <property type="protein sequence ID" value="TKW60586.1"/>
    <property type="molecule type" value="Genomic_DNA"/>
</dbReference>
<keyword evidence="5" id="KW-0234">DNA repair</keyword>
<keyword evidence="10" id="KW-0808">Transferase</keyword>
<comment type="similarity">
    <text evidence="1 7">Belongs to the peptidase S24 family.</text>
</comment>
<evidence type="ECO:0000256" key="5">
    <source>
        <dbReference type="ARBA" id="ARBA00023204"/>
    </source>
</evidence>
<dbReference type="GO" id="GO:0003677">
    <property type="term" value="F:DNA binding"/>
    <property type="evidence" value="ECO:0007669"/>
    <property type="project" value="InterPro"/>
</dbReference>
<accession>A0A6N4RC13</accession>
<organism evidence="10 11">
    <name type="scientific">Blastochloris viridis</name>
    <name type="common">Rhodopseudomonas viridis</name>
    <dbReference type="NCBI Taxonomy" id="1079"/>
    <lineage>
        <taxon>Bacteria</taxon>
        <taxon>Pseudomonadati</taxon>
        <taxon>Pseudomonadota</taxon>
        <taxon>Alphaproteobacteria</taxon>
        <taxon>Hyphomicrobiales</taxon>
        <taxon>Blastochloridaceae</taxon>
        <taxon>Blastochloris</taxon>
    </lineage>
</organism>
<dbReference type="GO" id="GO:0016787">
    <property type="term" value="F:hydrolase activity"/>
    <property type="evidence" value="ECO:0007669"/>
    <property type="project" value="UniProtKB-KW"/>
</dbReference>
<dbReference type="InterPro" id="IPR039418">
    <property type="entry name" value="LexA-like"/>
</dbReference>
<evidence type="ECO:0000256" key="6">
    <source>
        <dbReference type="ARBA" id="ARBA00023236"/>
    </source>
</evidence>
<dbReference type="GO" id="GO:0003887">
    <property type="term" value="F:DNA-directed DNA polymerase activity"/>
    <property type="evidence" value="ECO:0007669"/>
    <property type="project" value="UniProtKB-EC"/>
</dbReference>
<evidence type="ECO:0000256" key="2">
    <source>
        <dbReference type="ARBA" id="ARBA00022763"/>
    </source>
</evidence>
<gene>
    <name evidence="10" type="primary">umuD</name>
    <name evidence="10" type="ORF">DI628_06700</name>
</gene>
<dbReference type="PANTHER" id="PTHR33516">
    <property type="entry name" value="LEXA REPRESSOR"/>
    <property type="match status" value="1"/>
</dbReference>
<dbReference type="NCBIfam" id="NF007621">
    <property type="entry name" value="PRK10276.1"/>
    <property type="match status" value="1"/>
</dbReference>
<dbReference type="SUPFAM" id="SSF51306">
    <property type="entry name" value="LexA/Signal peptidase"/>
    <property type="match status" value="1"/>
</dbReference>
<dbReference type="GO" id="GO:0006355">
    <property type="term" value="P:regulation of DNA-templated transcription"/>
    <property type="evidence" value="ECO:0007669"/>
    <property type="project" value="InterPro"/>
</dbReference>
<evidence type="ECO:0000259" key="9">
    <source>
        <dbReference type="Pfam" id="PF00717"/>
    </source>
</evidence>
<dbReference type="AlphaFoldDB" id="A0A6N4RC13"/>
<dbReference type="InterPro" id="IPR015927">
    <property type="entry name" value="Peptidase_S24_S26A/B/C"/>
</dbReference>
<dbReference type="InterPro" id="IPR050077">
    <property type="entry name" value="LexA_repressor"/>
</dbReference>
<dbReference type="CDD" id="cd06529">
    <property type="entry name" value="S24_LexA-like"/>
    <property type="match status" value="1"/>
</dbReference>
<dbReference type="InterPro" id="IPR006197">
    <property type="entry name" value="Peptidase_S24_LexA"/>
</dbReference>
<keyword evidence="6" id="KW-0742">SOS response</keyword>
<keyword evidence="2" id="KW-0227">DNA damage</keyword>
<evidence type="ECO:0000256" key="3">
    <source>
        <dbReference type="ARBA" id="ARBA00022801"/>
    </source>
</evidence>
<protein>
    <submittedName>
        <fullName evidence="10">Translesion error-prone DNA polymerase V autoproteolytic subunit</fullName>
        <ecNumber evidence="10">2.7.7.7</ecNumber>
    </submittedName>
</protein>
<evidence type="ECO:0000313" key="10">
    <source>
        <dbReference type="EMBL" id="TKW60586.1"/>
    </source>
</evidence>
<evidence type="ECO:0000256" key="7">
    <source>
        <dbReference type="RuleBase" id="RU003991"/>
    </source>
</evidence>
<keyword evidence="3 7" id="KW-0378">Hydrolase</keyword>
<evidence type="ECO:0000256" key="1">
    <source>
        <dbReference type="ARBA" id="ARBA00007484"/>
    </source>
</evidence>
<feature type="domain" description="Peptidase S24/S26A/S26B/S26C" evidence="9">
    <location>
        <begin position="48"/>
        <end position="164"/>
    </location>
</feature>
<evidence type="ECO:0000256" key="4">
    <source>
        <dbReference type="ARBA" id="ARBA00022813"/>
    </source>
</evidence>
<dbReference type="PRINTS" id="PR00726">
    <property type="entry name" value="LEXASERPTASE"/>
</dbReference>
<proteinExistence type="inferred from homology"/>
<evidence type="ECO:0000256" key="8">
    <source>
        <dbReference type="SAM" id="MobiDB-lite"/>
    </source>
</evidence>
<feature type="region of interest" description="Disordered" evidence="8">
    <location>
        <begin position="1"/>
        <end position="22"/>
    </location>
</feature>
<dbReference type="EC" id="2.7.7.7" evidence="10"/>
<dbReference type="InterPro" id="IPR036286">
    <property type="entry name" value="LexA/Signal_pep-like_sf"/>
</dbReference>